<dbReference type="EMBL" id="FQZT01000008">
    <property type="protein sequence ID" value="SHJ42596.1"/>
    <property type="molecule type" value="Genomic_DNA"/>
</dbReference>
<organism evidence="3 4">
    <name type="scientific">Malonomonas rubra DSM 5091</name>
    <dbReference type="NCBI Taxonomy" id="1122189"/>
    <lineage>
        <taxon>Bacteria</taxon>
        <taxon>Pseudomonadati</taxon>
        <taxon>Thermodesulfobacteriota</taxon>
        <taxon>Desulfuromonadia</taxon>
        <taxon>Desulfuromonadales</taxon>
        <taxon>Geopsychrobacteraceae</taxon>
        <taxon>Malonomonas</taxon>
    </lineage>
</organism>
<dbReference type="Pfam" id="PF13435">
    <property type="entry name" value="Cytochrome_C554"/>
    <property type="match status" value="1"/>
</dbReference>
<dbReference type="PIRSF" id="PIRSF039014">
    <property type="entry name" value="OTR_cyc"/>
    <property type="match status" value="1"/>
</dbReference>
<gene>
    <name evidence="3" type="ORF">SAMN02745165_02329</name>
</gene>
<dbReference type="Proteomes" id="UP000184171">
    <property type="component" value="Unassembled WGS sequence"/>
</dbReference>
<protein>
    <submittedName>
        <fullName evidence="3">Octaheme c-type cytochrome, tetrathionate reductase family</fullName>
    </submittedName>
</protein>
<reference evidence="3 4" key="1">
    <citation type="submission" date="2016-11" db="EMBL/GenBank/DDBJ databases">
        <authorList>
            <person name="Jaros S."/>
            <person name="Januszkiewicz K."/>
            <person name="Wedrychowicz H."/>
        </authorList>
    </citation>
    <scope>NUCLEOTIDE SEQUENCE [LARGE SCALE GENOMIC DNA]</scope>
    <source>
        <strain evidence="3 4">DSM 5091</strain>
    </source>
</reference>
<evidence type="ECO:0000259" key="2">
    <source>
        <dbReference type="Pfam" id="PF13435"/>
    </source>
</evidence>
<dbReference type="InterPro" id="IPR023155">
    <property type="entry name" value="Cyt_c-552/4"/>
</dbReference>
<dbReference type="InterPro" id="IPR036280">
    <property type="entry name" value="Multihaem_cyt_sf"/>
</dbReference>
<proteinExistence type="predicted"/>
<accession>A0A1M6J7C2</accession>
<evidence type="ECO:0000313" key="4">
    <source>
        <dbReference type="Proteomes" id="UP000184171"/>
    </source>
</evidence>
<dbReference type="Gene3D" id="1.10.1130.10">
    <property type="entry name" value="Flavocytochrome C3, Chain A"/>
    <property type="match status" value="1"/>
</dbReference>
<dbReference type="STRING" id="1122189.SAMN02745165_02329"/>
<dbReference type="RefSeq" id="WP_208610161.1">
    <property type="nucleotide sequence ID" value="NZ_FQZT01000008.1"/>
</dbReference>
<feature type="domain" description="Cytochrome c-552/4" evidence="2">
    <location>
        <begin position="47"/>
        <end position="130"/>
    </location>
</feature>
<dbReference type="InterPro" id="IPR051829">
    <property type="entry name" value="Multiheme_Cytochr_ET"/>
</dbReference>
<keyword evidence="1" id="KW-0732">Signal</keyword>
<dbReference type="SUPFAM" id="SSF48695">
    <property type="entry name" value="Multiheme cytochromes"/>
    <property type="match status" value="1"/>
</dbReference>
<dbReference type="GO" id="GO:0016491">
    <property type="term" value="F:oxidoreductase activity"/>
    <property type="evidence" value="ECO:0007669"/>
    <property type="project" value="TreeGrafter"/>
</dbReference>
<dbReference type="AlphaFoldDB" id="A0A1M6J7C2"/>
<dbReference type="PANTHER" id="PTHR35038">
    <property type="entry name" value="DISSIMILATORY SULFITE REDUCTASE SIRA"/>
    <property type="match status" value="1"/>
</dbReference>
<dbReference type="NCBIfam" id="TIGR04315">
    <property type="entry name" value="octaheme_Shew"/>
    <property type="match status" value="1"/>
</dbReference>
<name>A0A1M6J7C2_MALRU</name>
<dbReference type="InterPro" id="IPR024673">
    <property type="entry name" value="Octahem_Cyt_c"/>
</dbReference>
<sequence>MQKMITRMSQIGLMLLLIGLIAVPAIAGSHKNRIKGPINEPQDVTRQCLKCHKGAAKDFMKTVHWQWAQEQEVDGKKVFIGKKNLINNYCTAVNGGNEQFCAKCHAGYGMTDVDTFDFDNPENIDCLVCHDTTGRYGKMGNGAGMPSKVVPLLDVAQNVGKPGRDQCGSCHFFGGGGDAVKHGDLDSSMSYPTKEIDVHMDVEGNDFACIECHTTEDHQISGHSLYVGPSGKNHTTCTQCHGEEVHSESILNAHIDTVACQTCHIPVVAKDIATKTSWDWSQAGDPNRGPEKEHGHTTYVKKKGKMEYVKKLVPEYFWSNGQGKPYLPGQKIDPNKVVKIAYPLGDRNDMTAKIAPFKIMRGKQIYDTEYNYLLTAKVANEGGYWNDFDWDKAARLGSEAGGVKYSGKYDFVATEMYWRQNHMVSPAEQALSCLDCHGDNGRLDWAALGYSADPMKDKSAARTK</sequence>
<dbReference type="Pfam" id="PF11783">
    <property type="entry name" value="Cytochrome_cB"/>
    <property type="match status" value="1"/>
</dbReference>
<evidence type="ECO:0000256" key="1">
    <source>
        <dbReference type="ARBA" id="ARBA00022729"/>
    </source>
</evidence>
<evidence type="ECO:0000313" key="3">
    <source>
        <dbReference type="EMBL" id="SHJ42596.1"/>
    </source>
</evidence>
<keyword evidence="4" id="KW-1185">Reference proteome</keyword>
<dbReference type="PANTHER" id="PTHR35038:SF5">
    <property type="entry name" value="CYTOCHROME C-TYPE PROTEIN NRFB"/>
    <property type="match status" value="1"/>
</dbReference>